<feature type="region of interest" description="Disordered" evidence="3">
    <location>
        <begin position="449"/>
        <end position="469"/>
    </location>
</feature>
<feature type="region of interest" description="Disordered" evidence="3">
    <location>
        <begin position="404"/>
        <end position="424"/>
    </location>
</feature>
<dbReference type="InterPro" id="IPR007219">
    <property type="entry name" value="XnlR_reg_dom"/>
</dbReference>
<dbReference type="CDD" id="cd00067">
    <property type="entry name" value="GAL4"/>
    <property type="match status" value="1"/>
</dbReference>
<dbReference type="OrthoDB" id="4456959at2759"/>
<dbReference type="CDD" id="cd12148">
    <property type="entry name" value="fungal_TF_MHR"/>
    <property type="match status" value="1"/>
</dbReference>
<feature type="region of interest" description="Disordered" evidence="3">
    <location>
        <begin position="55"/>
        <end position="84"/>
    </location>
</feature>
<accession>A0A162LDN8</accession>
<feature type="region of interest" description="Disordered" evidence="3">
    <location>
        <begin position="181"/>
        <end position="271"/>
    </location>
</feature>
<keyword evidence="6" id="KW-1185">Reference proteome</keyword>
<evidence type="ECO:0000256" key="3">
    <source>
        <dbReference type="SAM" id="MobiDB-lite"/>
    </source>
</evidence>
<dbReference type="SUPFAM" id="SSF57701">
    <property type="entry name" value="Zn2/Cys6 DNA-binding domain"/>
    <property type="match status" value="1"/>
</dbReference>
<evidence type="ECO:0000256" key="2">
    <source>
        <dbReference type="ARBA" id="ARBA00023242"/>
    </source>
</evidence>
<protein>
    <submittedName>
        <fullName evidence="5">C6 transcription factor FacB</fullName>
    </submittedName>
</protein>
<dbReference type="EMBL" id="AZHB01000006">
    <property type="protein sequence ID" value="OAA69144.1"/>
    <property type="molecule type" value="Genomic_DNA"/>
</dbReference>
<dbReference type="InterPro" id="IPR050987">
    <property type="entry name" value="AtrR-like"/>
</dbReference>
<feature type="compositionally biased region" description="Low complexity" evidence="3">
    <location>
        <begin position="181"/>
        <end position="194"/>
    </location>
</feature>
<reference evidence="5 6" key="1">
    <citation type="journal article" date="2016" name="Genome Biol. Evol.">
        <title>Divergent and convergent evolution of fungal pathogenicity.</title>
        <authorList>
            <person name="Shang Y."/>
            <person name="Xiao G."/>
            <person name="Zheng P."/>
            <person name="Cen K."/>
            <person name="Zhan S."/>
            <person name="Wang C."/>
        </authorList>
    </citation>
    <scope>NUCLEOTIDE SEQUENCE [LARGE SCALE GENOMIC DNA]</scope>
    <source>
        <strain evidence="5 6">ARSEF 2679</strain>
    </source>
</reference>
<dbReference type="PANTHER" id="PTHR46910">
    <property type="entry name" value="TRANSCRIPTION FACTOR PDR1"/>
    <property type="match status" value="1"/>
</dbReference>
<feature type="region of interest" description="Disordered" evidence="3">
    <location>
        <begin position="910"/>
        <end position="972"/>
    </location>
</feature>
<dbReference type="AlphaFoldDB" id="A0A162LDN8"/>
<feature type="compositionally biased region" description="Low complexity" evidence="3">
    <location>
        <begin position="956"/>
        <end position="972"/>
    </location>
</feature>
<dbReference type="STRING" id="1081104.A0A162LDN8"/>
<keyword evidence="2" id="KW-0539">Nucleus</keyword>
<dbReference type="PROSITE" id="PS00463">
    <property type="entry name" value="ZN2_CY6_FUNGAL_1"/>
    <property type="match status" value="1"/>
</dbReference>
<feature type="domain" description="Zn(2)-C6 fungal-type" evidence="4">
    <location>
        <begin position="286"/>
        <end position="316"/>
    </location>
</feature>
<dbReference type="Gene3D" id="4.10.240.10">
    <property type="entry name" value="Zn(2)-C6 fungal-type DNA-binding domain"/>
    <property type="match status" value="1"/>
</dbReference>
<dbReference type="GO" id="GO:0003677">
    <property type="term" value="F:DNA binding"/>
    <property type="evidence" value="ECO:0007669"/>
    <property type="project" value="InterPro"/>
</dbReference>
<evidence type="ECO:0000313" key="6">
    <source>
        <dbReference type="Proteomes" id="UP000076744"/>
    </source>
</evidence>
<feature type="compositionally biased region" description="Low complexity" evidence="3">
    <location>
        <begin position="56"/>
        <end position="72"/>
    </location>
</feature>
<keyword evidence="1" id="KW-0479">Metal-binding</keyword>
<dbReference type="InterPro" id="IPR001138">
    <property type="entry name" value="Zn2Cys6_DnaBD"/>
</dbReference>
<dbReference type="GO" id="GO:0000981">
    <property type="term" value="F:DNA-binding transcription factor activity, RNA polymerase II-specific"/>
    <property type="evidence" value="ECO:0007669"/>
    <property type="project" value="InterPro"/>
</dbReference>
<proteinExistence type="predicted"/>
<feature type="compositionally biased region" description="Basic residues" evidence="3">
    <location>
        <begin position="202"/>
        <end position="211"/>
    </location>
</feature>
<organism evidence="5 6">
    <name type="scientific">Cordyceps fumosorosea (strain ARSEF 2679)</name>
    <name type="common">Isaria fumosorosea</name>
    <dbReference type="NCBI Taxonomy" id="1081104"/>
    <lineage>
        <taxon>Eukaryota</taxon>
        <taxon>Fungi</taxon>
        <taxon>Dikarya</taxon>
        <taxon>Ascomycota</taxon>
        <taxon>Pezizomycotina</taxon>
        <taxon>Sordariomycetes</taxon>
        <taxon>Hypocreomycetidae</taxon>
        <taxon>Hypocreales</taxon>
        <taxon>Cordycipitaceae</taxon>
        <taxon>Cordyceps</taxon>
    </lineage>
</organism>
<name>A0A162LDN8_CORFA</name>
<dbReference type="PANTHER" id="PTHR46910:SF4">
    <property type="entry name" value="ZN(2)-C6 FUNGAL-TYPE DOMAIN-CONTAINING PROTEIN"/>
    <property type="match status" value="1"/>
</dbReference>
<dbReference type="GO" id="GO:0008270">
    <property type="term" value="F:zinc ion binding"/>
    <property type="evidence" value="ECO:0007669"/>
    <property type="project" value="InterPro"/>
</dbReference>
<feature type="compositionally biased region" description="Basic residues" evidence="3">
    <location>
        <begin position="922"/>
        <end position="932"/>
    </location>
</feature>
<gene>
    <name evidence="5" type="ORF">ISF_03519</name>
</gene>
<dbReference type="Proteomes" id="UP000076744">
    <property type="component" value="Unassembled WGS sequence"/>
</dbReference>
<dbReference type="PROSITE" id="PS50048">
    <property type="entry name" value="ZN2_CY6_FUNGAL_2"/>
    <property type="match status" value="1"/>
</dbReference>
<dbReference type="SMART" id="SM00066">
    <property type="entry name" value="GAL4"/>
    <property type="match status" value="1"/>
</dbReference>
<dbReference type="Pfam" id="PF00172">
    <property type="entry name" value="Zn_clus"/>
    <property type="match status" value="1"/>
</dbReference>
<dbReference type="RefSeq" id="XP_018706014.1">
    <property type="nucleotide sequence ID" value="XM_018847125.1"/>
</dbReference>
<dbReference type="GeneID" id="30019811"/>
<comment type="caution">
    <text evidence="5">The sequence shown here is derived from an EMBL/GenBank/DDBJ whole genome shotgun (WGS) entry which is preliminary data.</text>
</comment>
<evidence type="ECO:0000313" key="5">
    <source>
        <dbReference type="EMBL" id="OAA69144.1"/>
    </source>
</evidence>
<feature type="region of interest" description="Disordered" evidence="3">
    <location>
        <begin position="358"/>
        <end position="385"/>
    </location>
</feature>
<evidence type="ECO:0000259" key="4">
    <source>
        <dbReference type="PROSITE" id="PS50048"/>
    </source>
</evidence>
<dbReference type="InterPro" id="IPR036864">
    <property type="entry name" value="Zn2-C6_fun-type_DNA-bd_sf"/>
</dbReference>
<dbReference type="Pfam" id="PF04082">
    <property type="entry name" value="Fungal_trans"/>
    <property type="match status" value="1"/>
</dbReference>
<feature type="compositionally biased region" description="Low complexity" evidence="3">
    <location>
        <begin position="212"/>
        <end position="223"/>
    </location>
</feature>
<evidence type="ECO:0000256" key="1">
    <source>
        <dbReference type="ARBA" id="ARBA00022723"/>
    </source>
</evidence>
<sequence length="1161" mass="125942">MDMDLDLSIGLVEPQQLVDPRSSGVGLSDSCFPAPAPPASAPALLPNGCHSLVLPSNNNNSNNNNNNNSNNNHIPKRTSSSSVSSSLPVDAAAASSFLQPLVWPADLNPFAVADPSNQQPVGAVAAPPSHPPVVPRPCAPAGLTLDVSAAALLPSPPDSIDSAVAVASAASSHFSLGPCFSATSSAQTSPPSSADNGVSPRSRGRPPKRKPSAAAAAAAAAAAVNMSGQKRAVERGGSSGDDSPEHSATGSQGGAKPKAARVERGPEDFSSVVKNRLQSYTRTGQACDRCKVRKIRCDALPEGCSHCINLNLECYVTDRVSGRTERRGYMQELERDKNGMVSHIRQLEKLLLENGVQVRPWQEEKSSPDADADADSAEPPSPASEWAQIGSLWVKNYTKRPSYAPRFPRSKLESRSDSKGTVAGRTVAPLNSMRGTKLTFLGTTIDTSSFPIPDVDEPEDPNDTTPLYNKSSHAFLQTTAGVNPPVQVDLPSRQEAFTYAEWYFMTMGAFLPVLHQPSFMALLARVYDEPEFQPTAAQIAQVHMVFATILFQYGVRNWQQADQRYHLNDLSNKHFHFAISKWHQLLLSRELEAVQALALIVSHVRQFPKLGCGAFVAHAVLQRAIDFNLHRNIQQEGEQTNLTNELRKRLWWSILMTVVAITGRRGYPVPIAVEEIDAEFPEPIADELLTEEGVVDSSRNLPCPFEPAIAGFKITPVFMEVFSNIHSVRGDPQSYLSVVQALEEQLEQWEFELPESLKLSDDAPVDIQSMAPLFMRTYVLEVRLSLRHPGVAMTTDKQIIAENTRICAETGREFLQVAQKIQQLKCLDTTWYTVSFASACIFAMLVAQWEKRFETTEEEFTSLQKDMASWMSILEDIGAILGSKQSIADEIRRIMERTLGWIRHDMDKKAPGTIEASGKGKSLPKSRTKGRRRSDSLPRKQSLKPGQPQIEESPHTAPQAAQQVPTQAVAQAPVGTQAPAGAIANSTSADNKGFYSGQAMATQPTQQNYQTVGYGDAHMQTMNPTGYQADAPPMLYSNPAPADVAPMADSSVQTNPLIAFAPSATQQLPPSTEAEYMWNGRGNTWQDWTAAIADTNDRYGANTLLTLGGGAMPQQSAQPMDSSFIINSGPLGQQGGIHQPAPPGQPWPIMMFDSNNSATTG</sequence>
<dbReference type="GO" id="GO:0006351">
    <property type="term" value="P:DNA-templated transcription"/>
    <property type="evidence" value="ECO:0007669"/>
    <property type="project" value="InterPro"/>
</dbReference>